<feature type="chain" id="PRO_5003471517" description="Endonuclease/exonuclease/phosphatase domain-containing protein" evidence="1">
    <location>
        <begin position="19"/>
        <end position="354"/>
    </location>
</feature>
<organism evidence="3 4">
    <name type="scientific">Phytophthora sojae (strain P6497)</name>
    <name type="common">Soybean stem and root rot agent</name>
    <name type="synonym">Phytophthora megasperma f. sp. glycines</name>
    <dbReference type="NCBI Taxonomy" id="1094619"/>
    <lineage>
        <taxon>Eukaryota</taxon>
        <taxon>Sar</taxon>
        <taxon>Stramenopiles</taxon>
        <taxon>Oomycota</taxon>
        <taxon>Peronosporomycetes</taxon>
        <taxon>Peronosporales</taxon>
        <taxon>Peronosporaceae</taxon>
        <taxon>Phytophthora</taxon>
    </lineage>
</organism>
<reference evidence="3 4" key="1">
    <citation type="journal article" date="2006" name="Science">
        <title>Phytophthora genome sequences uncover evolutionary origins and mechanisms of pathogenesis.</title>
        <authorList>
            <person name="Tyler B.M."/>
            <person name="Tripathy S."/>
            <person name="Zhang X."/>
            <person name="Dehal P."/>
            <person name="Jiang R.H."/>
            <person name="Aerts A."/>
            <person name="Arredondo F.D."/>
            <person name="Baxter L."/>
            <person name="Bensasson D."/>
            <person name="Beynon J.L."/>
            <person name="Chapman J."/>
            <person name="Damasceno C.M."/>
            <person name="Dorrance A.E."/>
            <person name="Dou D."/>
            <person name="Dickerman A.W."/>
            <person name="Dubchak I.L."/>
            <person name="Garbelotto M."/>
            <person name="Gijzen M."/>
            <person name="Gordon S.G."/>
            <person name="Govers F."/>
            <person name="Grunwald N.J."/>
            <person name="Huang W."/>
            <person name="Ivors K.L."/>
            <person name="Jones R.W."/>
            <person name="Kamoun S."/>
            <person name="Krampis K."/>
            <person name="Lamour K.H."/>
            <person name="Lee M.K."/>
            <person name="McDonald W.H."/>
            <person name="Medina M."/>
            <person name="Meijer H.J."/>
            <person name="Nordberg E.K."/>
            <person name="Maclean D.J."/>
            <person name="Ospina-Giraldo M.D."/>
            <person name="Morris P.F."/>
            <person name="Phuntumart V."/>
            <person name="Putnam N.H."/>
            <person name="Rash S."/>
            <person name="Rose J.K."/>
            <person name="Sakihama Y."/>
            <person name="Salamov A.A."/>
            <person name="Savidor A."/>
            <person name="Scheuring C.F."/>
            <person name="Smith B.M."/>
            <person name="Sobral B.W."/>
            <person name="Terry A."/>
            <person name="Torto-Alalibo T.A."/>
            <person name="Win J."/>
            <person name="Xu Z."/>
            <person name="Zhang H."/>
            <person name="Grigoriev I.V."/>
            <person name="Rokhsar D.S."/>
            <person name="Boore J.L."/>
        </authorList>
    </citation>
    <scope>NUCLEOTIDE SEQUENCE [LARGE SCALE GENOMIC DNA]</scope>
    <source>
        <strain evidence="3 4">P6497</strain>
    </source>
</reference>
<dbReference type="InterPro" id="IPR036691">
    <property type="entry name" value="Endo/exonu/phosph_ase_sf"/>
</dbReference>
<dbReference type="Proteomes" id="UP000002640">
    <property type="component" value="Unassembled WGS sequence"/>
</dbReference>
<dbReference type="GO" id="GO:0003824">
    <property type="term" value="F:catalytic activity"/>
    <property type="evidence" value="ECO:0007669"/>
    <property type="project" value="InterPro"/>
</dbReference>
<evidence type="ECO:0000313" key="3">
    <source>
        <dbReference type="EMBL" id="EGZ24862.1"/>
    </source>
</evidence>
<evidence type="ECO:0000259" key="2">
    <source>
        <dbReference type="Pfam" id="PF03372"/>
    </source>
</evidence>
<dbReference type="AlphaFoldDB" id="G4YUH0"/>
<evidence type="ECO:0000256" key="1">
    <source>
        <dbReference type="SAM" id="SignalP"/>
    </source>
</evidence>
<dbReference type="InterPro" id="IPR005135">
    <property type="entry name" value="Endo/exonuclease/phosphatase"/>
</dbReference>
<evidence type="ECO:0000313" key="4">
    <source>
        <dbReference type="Proteomes" id="UP000002640"/>
    </source>
</evidence>
<dbReference type="OMA" id="AHAYREN"/>
<dbReference type="PANTHER" id="PTHR42834:SF1">
    <property type="entry name" value="ENDONUCLEASE_EXONUCLEASE_PHOSPHATASE FAMILY PROTEIN (AFU_ORTHOLOGUE AFUA_3G09210)"/>
    <property type="match status" value="1"/>
</dbReference>
<dbReference type="Gene3D" id="3.60.10.10">
    <property type="entry name" value="Endonuclease/exonuclease/phosphatase"/>
    <property type="match status" value="1"/>
</dbReference>
<dbReference type="KEGG" id="psoj:PHYSODRAFT_311627"/>
<keyword evidence="1" id="KW-0732">Signal</keyword>
<name>G4YUH0_PHYSP</name>
<feature type="domain" description="Endonuclease/exonuclease/phosphatase" evidence="2">
    <location>
        <begin position="80"/>
        <end position="327"/>
    </location>
</feature>
<protein>
    <recommendedName>
        <fullName evidence="2">Endonuclease/exonuclease/phosphatase domain-containing protein</fullName>
    </recommendedName>
</protein>
<dbReference type="RefSeq" id="XP_009520150.1">
    <property type="nucleotide sequence ID" value="XM_009521855.1"/>
</dbReference>
<dbReference type="SUPFAM" id="SSF56219">
    <property type="entry name" value="DNase I-like"/>
    <property type="match status" value="1"/>
</dbReference>
<sequence length="354" mass="37597">MVSLVAILSAAALAVVTRLPSLQSAEAAFAACAEAPASPGDRRSNKNQLKVATFNAAFLFLGTESHQLSCPGDDCPWTTAAAADSHVTQIAAVIKSLNADIVQMNEVEDCTVLQSVITQLGALGDSTYKPYLVRGTDTSTGQNSALLTRVDPVVDLQRTEVRASIPVSGSTCPSSSGYSSSKGVSKHFYTTFNVTGFSKPITLVGAHLLANPESKPRCFEREAQATVLADLAKAAVDEGHHAIITGDLNDWSADVLDKNSNKPISAVLSILVSDGDFVETASKVSQADRFTEWWDEDNDCVYEDSEVSSLDHILVSKSLSPALSSVSFNHDLYTTSCSGYNSDHYPVSIVLSKV</sequence>
<dbReference type="GeneID" id="20643404"/>
<dbReference type="InParanoid" id="G4YUH0"/>
<keyword evidence="4" id="KW-1185">Reference proteome</keyword>
<proteinExistence type="predicted"/>
<accession>G4YUH0</accession>
<feature type="signal peptide" evidence="1">
    <location>
        <begin position="1"/>
        <end position="18"/>
    </location>
</feature>
<dbReference type="EMBL" id="JH159152">
    <property type="protein sequence ID" value="EGZ24862.1"/>
    <property type="molecule type" value="Genomic_DNA"/>
</dbReference>
<dbReference type="PANTHER" id="PTHR42834">
    <property type="entry name" value="ENDONUCLEASE/EXONUCLEASE/PHOSPHATASE FAMILY PROTEIN (AFU_ORTHOLOGUE AFUA_3G09210)"/>
    <property type="match status" value="1"/>
</dbReference>
<gene>
    <name evidence="3" type="ORF">PHYSODRAFT_311627</name>
</gene>
<dbReference type="Pfam" id="PF03372">
    <property type="entry name" value="Exo_endo_phos"/>
    <property type="match status" value="1"/>
</dbReference>